<dbReference type="GO" id="GO:1901135">
    <property type="term" value="P:carbohydrate derivative metabolic process"/>
    <property type="evidence" value="ECO:0007669"/>
    <property type="project" value="UniProtKB-ARBA"/>
</dbReference>
<dbReference type="OrthoDB" id="5954868at2759"/>
<evidence type="ECO:0000259" key="7">
    <source>
        <dbReference type="Pfam" id="PF03016"/>
    </source>
</evidence>
<dbReference type="Pfam" id="PF03016">
    <property type="entry name" value="Exostosin_GT47"/>
    <property type="match status" value="1"/>
</dbReference>
<keyword evidence="5" id="KW-1133">Transmembrane helix</keyword>
<feature type="domain" description="Glycosyl transferase 64" evidence="8">
    <location>
        <begin position="401"/>
        <end position="624"/>
    </location>
</feature>
<evidence type="ECO:0000256" key="1">
    <source>
        <dbReference type="ARBA" id="ARBA00004648"/>
    </source>
</evidence>
<keyword evidence="5" id="KW-0472">Membrane</keyword>
<reference evidence="11" key="1">
    <citation type="submission" date="2016-04" db="UniProtKB">
        <authorList>
            <consortium name="WormBaseParasite"/>
        </authorList>
    </citation>
    <scope>IDENTIFICATION</scope>
</reference>
<evidence type="ECO:0000256" key="3">
    <source>
        <dbReference type="ARBA" id="ARBA00022679"/>
    </source>
</evidence>
<gene>
    <name evidence="9" type="ORF">EVEC_LOCUS5356</name>
</gene>
<evidence type="ECO:0000259" key="8">
    <source>
        <dbReference type="Pfam" id="PF09258"/>
    </source>
</evidence>
<keyword evidence="4" id="KW-0812">Transmembrane</keyword>
<evidence type="ECO:0000256" key="6">
    <source>
        <dbReference type="ARBA" id="ARBA00023157"/>
    </source>
</evidence>
<name>A0A158QAK9_ENTVE</name>
<evidence type="ECO:0000256" key="4">
    <source>
        <dbReference type="ARBA" id="ARBA00022692"/>
    </source>
</evidence>
<comment type="similarity">
    <text evidence="2">Belongs to the glycosyltransferase 47 family.</text>
</comment>
<dbReference type="STRING" id="51028.A0A158QAK9"/>
<accession>A0A158QAK9</accession>
<dbReference type="InterPro" id="IPR029044">
    <property type="entry name" value="Nucleotide-diphossugar_trans"/>
</dbReference>
<keyword evidence="6" id="KW-1015">Disulfide bond</keyword>
<protein>
    <submittedName>
        <fullName evidence="11">Exostosin domain-containing protein</fullName>
    </submittedName>
</protein>
<evidence type="ECO:0000313" key="9">
    <source>
        <dbReference type="EMBL" id="VDD90605.1"/>
    </source>
</evidence>
<dbReference type="InterPro" id="IPR040911">
    <property type="entry name" value="Exostosin_GT47"/>
</dbReference>
<keyword evidence="3" id="KW-0808">Transferase</keyword>
<organism evidence="11">
    <name type="scientific">Enterobius vermicularis</name>
    <name type="common">Human pinworm</name>
    <dbReference type="NCBI Taxonomy" id="51028"/>
    <lineage>
        <taxon>Eukaryota</taxon>
        <taxon>Metazoa</taxon>
        <taxon>Ecdysozoa</taxon>
        <taxon>Nematoda</taxon>
        <taxon>Chromadorea</taxon>
        <taxon>Rhabditida</taxon>
        <taxon>Spirurina</taxon>
        <taxon>Oxyuridomorpha</taxon>
        <taxon>Oxyuroidea</taxon>
        <taxon>Oxyuridae</taxon>
        <taxon>Enterobius</taxon>
    </lineage>
</organism>
<dbReference type="GO" id="GO:0005789">
    <property type="term" value="C:endoplasmic reticulum membrane"/>
    <property type="evidence" value="ECO:0007669"/>
    <property type="project" value="UniProtKB-SubCell"/>
</dbReference>
<dbReference type="Pfam" id="PF09258">
    <property type="entry name" value="Glyco_transf_64"/>
    <property type="match status" value="1"/>
</dbReference>
<evidence type="ECO:0000256" key="2">
    <source>
        <dbReference type="ARBA" id="ARBA00010271"/>
    </source>
</evidence>
<evidence type="ECO:0000256" key="5">
    <source>
        <dbReference type="ARBA" id="ARBA00022989"/>
    </source>
</evidence>
<keyword evidence="10" id="KW-1185">Reference proteome</keyword>
<dbReference type="AlphaFoldDB" id="A0A158QAK9"/>
<dbReference type="Proteomes" id="UP000274131">
    <property type="component" value="Unassembled WGS sequence"/>
</dbReference>
<proteinExistence type="inferred from homology"/>
<dbReference type="WBParaSite" id="EVEC_0000574501-mRNA-1">
    <property type="protein sequence ID" value="EVEC_0000574501-mRNA-1"/>
    <property type="gene ID" value="EVEC_0000574501"/>
</dbReference>
<evidence type="ECO:0000313" key="11">
    <source>
        <dbReference type="WBParaSite" id="EVEC_0000574501-mRNA-1"/>
    </source>
</evidence>
<dbReference type="Gene3D" id="3.90.550.10">
    <property type="entry name" value="Spore Coat Polysaccharide Biosynthesis Protein SpsA, Chain A"/>
    <property type="match status" value="1"/>
</dbReference>
<dbReference type="EMBL" id="UXUI01008138">
    <property type="protein sequence ID" value="VDD90605.1"/>
    <property type="molecule type" value="Genomic_DNA"/>
</dbReference>
<feature type="domain" description="Exostosin GT47" evidence="7">
    <location>
        <begin position="163"/>
        <end position="330"/>
    </location>
</feature>
<comment type="subcellular location">
    <subcellularLocation>
        <location evidence="1">Endoplasmic reticulum membrane</location>
        <topology evidence="1">Single-pass type II membrane protein</topology>
    </subcellularLocation>
</comment>
<dbReference type="GO" id="GO:0016757">
    <property type="term" value="F:glycosyltransferase activity"/>
    <property type="evidence" value="ECO:0007669"/>
    <property type="project" value="InterPro"/>
</dbReference>
<evidence type="ECO:0000313" key="10">
    <source>
        <dbReference type="Proteomes" id="UP000274131"/>
    </source>
</evidence>
<sequence>MRNAKRKVSVASLVILVVSLLYFAIHEGGDEQGQQNVVIFRFKDSLNDSSSYSACTIDTCIDLLPCSIFDNRLSVFVEPLVDIINEHGRKITPDPSREFLELRQIVKSSTYSVARREDACLIIPGFDTLNLMRFPYPMALHHAITASYRNLSPMPLLFVFVGTQIPAGKAVVARSQTFDTSFRRTYDVAIPFWYHGMLLESEGPYIGKSWFLVMLLKGLPAESKEVVKEHYGSKDDVLILDDCRNAGGSLCNSNDRPYQLINTLKSSQFLMLFEKATGFEWALTNTLRLGTIPVFVCDKIALPFGDVIEWDRLSFSFHFGTLREIYKILKGIGSVRLEEMRKRGQLIYKKYFVSLKKIALTTLKILRGRLIPNSITFQPEWNDGTLPPPLFLSRIAPAEGFTAVITSNKPDSRLLLWLQVFDKIETLNAVVIIWPRHFSSKLTALDWSRFRKPIHFVLTEKVALSKQFGKFQEISSESIFQTYDELDVLSAREIEYGYQIWRENPNRFIVFSQNDSTSIQFNRSLDRYPLWGDFQGRFFYHKYYSVLYEKVLSKMTSGITDSVRECDSFGVIGTAYMFSAIIVIRTHSKNLHCKDCLYNSEVLWSEHPLSKDSKCSLKLKATFETRFHIQPASENGDGIKDSSNQDGAWRSEARQRSTNFAYQMNYDHSPHDLTKCKF</sequence>
<dbReference type="InterPro" id="IPR015338">
    <property type="entry name" value="GT64_dom"/>
</dbReference>
<reference evidence="9 10" key="2">
    <citation type="submission" date="2018-10" db="EMBL/GenBank/DDBJ databases">
        <authorList>
            <consortium name="Pathogen Informatics"/>
        </authorList>
    </citation>
    <scope>NUCLEOTIDE SEQUENCE [LARGE SCALE GENOMIC DNA]</scope>
</reference>